<dbReference type="InterPro" id="IPR019595">
    <property type="entry name" value="DUF2470"/>
</dbReference>
<comment type="caution">
    <text evidence="2">The sequence shown here is derived from an EMBL/GenBank/DDBJ whole genome shotgun (WGS) entry which is preliminary data.</text>
</comment>
<gene>
    <name evidence="2" type="ORF">CS022_23410</name>
</gene>
<name>A0A4Q0YJ32_9GAMM</name>
<evidence type="ECO:0000259" key="1">
    <source>
        <dbReference type="Pfam" id="PF10615"/>
    </source>
</evidence>
<dbReference type="SUPFAM" id="SSF50475">
    <property type="entry name" value="FMN-binding split barrel"/>
    <property type="match status" value="1"/>
</dbReference>
<protein>
    <submittedName>
        <fullName evidence="2">Heme iron utilization protein</fullName>
    </submittedName>
</protein>
<dbReference type="Proteomes" id="UP000290287">
    <property type="component" value="Unassembled WGS sequence"/>
</dbReference>
<feature type="domain" description="DUF2470" evidence="1">
    <location>
        <begin position="9"/>
        <end position="80"/>
    </location>
</feature>
<dbReference type="RefSeq" id="WP_129124273.1">
    <property type="nucleotide sequence ID" value="NZ_PEIB01000050.1"/>
</dbReference>
<dbReference type="Pfam" id="PF10615">
    <property type="entry name" value="DUF2470"/>
    <property type="match status" value="1"/>
</dbReference>
<dbReference type="PANTHER" id="PTHR37783">
    <property type="entry name" value="MEMBRANE PROTEIN, PUTATIVE (AFU_ORTHOLOGUE AFUA_1G04315)-RELATED"/>
    <property type="match status" value="1"/>
</dbReference>
<dbReference type="AlphaFoldDB" id="A0A4Q0YJ32"/>
<keyword evidence="3" id="KW-1185">Reference proteome</keyword>
<sequence length="89" mass="9935">MTISQERLAGIISHMNNDHEDALVLYAHAFMNRKDVASAKLVDLDRDTITLQVENDERLIVPVTAPIETAEDAHKVLVAMVKQGREKLA</sequence>
<dbReference type="InterPro" id="IPR037119">
    <property type="entry name" value="Haem_oxidase_HugZ-like_sf"/>
</dbReference>
<proteinExistence type="predicted"/>
<reference evidence="2 3" key="1">
    <citation type="submission" date="2017-10" db="EMBL/GenBank/DDBJ databases">
        <title>Nyctiphanis sp. nov., isolated from the stomach of the euphausiid Nyctiphanes simplex (Hansen, 1911) in the Gulf of California.</title>
        <authorList>
            <person name="Gomez-Gil B."/>
            <person name="Aguilar-Mendez M."/>
            <person name="Lopez-Cortes A."/>
            <person name="Gomez-Gutierrez J."/>
            <person name="Roque A."/>
            <person name="Lang E."/>
            <person name="Gonzalez-Castillo A."/>
        </authorList>
    </citation>
    <scope>NUCLEOTIDE SEQUENCE [LARGE SCALE GENOMIC DNA]</scope>
    <source>
        <strain evidence="2 3">CAIM 600</strain>
    </source>
</reference>
<dbReference type="OrthoDB" id="9776211at2"/>
<dbReference type="Gene3D" id="3.20.180.10">
    <property type="entry name" value="PNP-oxidase-like"/>
    <property type="match status" value="1"/>
</dbReference>
<evidence type="ECO:0000313" key="2">
    <source>
        <dbReference type="EMBL" id="RXJ70423.1"/>
    </source>
</evidence>
<dbReference type="EMBL" id="PEIB01000050">
    <property type="protein sequence ID" value="RXJ70423.1"/>
    <property type="molecule type" value="Genomic_DNA"/>
</dbReference>
<accession>A0A4Q0YJ32</accession>
<organism evidence="2 3">
    <name type="scientific">Veronia nyctiphanis</name>
    <dbReference type="NCBI Taxonomy" id="1278244"/>
    <lineage>
        <taxon>Bacteria</taxon>
        <taxon>Pseudomonadati</taxon>
        <taxon>Pseudomonadota</taxon>
        <taxon>Gammaproteobacteria</taxon>
        <taxon>Vibrionales</taxon>
        <taxon>Vibrionaceae</taxon>
        <taxon>Veronia</taxon>
    </lineage>
</organism>
<dbReference type="PANTHER" id="PTHR37783:SF1">
    <property type="entry name" value="MEMBRANE PROTEIN, PUTATIVE (AFU_ORTHOLOGUE AFUA_1G04315)-RELATED"/>
    <property type="match status" value="1"/>
</dbReference>
<evidence type="ECO:0000313" key="3">
    <source>
        <dbReference type="Proteomes" id="UP000290287"/>
    </source>
</evidence>